<evidence type="ECO:0000256" key="13">
    <source>
        <dbReference type="ARBA" id="ARBA00046114"/>
    </source>
</evidence>
<accession>A0A7S2SMY8</accession>
<dbReference type="PANTHER" id="PTHR19265:SF0">
    <property type="entry name" value="MEIOSIS-SPECIFIC NUCLEAR STRUCTURAL PROTEIN 1"/>
    <property type="match status" value="1"/>
</dbReference>
<name>A0A7S2SMY8_9STRA</name>
<keyword evidence="6" id="KW-0282">Flagellum</keyword>
<feature type="coiled-coil region" evidence="14">
    <location>
        <begin position="77"/>
        <end position="231"/>
    </location>
</feature>
<reference evidence="16" key="1">
    <citation type="submission" date="2021-01" db="EMBL/GenBank/DDBJ databases">
        <authorList>
            <person name="Corre E."/>
            <person name="Pelletier E."/>
            <person name="Niang G."/>
            <person name="Scheremetjew M."/>
            <person name="Finn R."/>
            <person name="Kale V."/>
            <person name="Holt S."/>
            <person name="Cochrane G."/>
            <person name="Meng A."/>
            <person name="Brown T."/>
            <person name="Cohen L."/>
        </authorList>
    </citation>
    <scope>NUCLEOTIDE SEQUENCE</scope>
    <source>
        <strain evidence="16">CCMP1243</strain>
    </source>
</reference>
<dbReference type="Pfam" id="PF13868">
    <property type="entry name" value="TPH"/>
    <property type="match status" value="1"/>
</dbReference>
<evidence type="ECO:0000256" key="1">
    <source>
        <dbReference type="ARBA" id="ARBA00004123"/>
    </source>
</evidence>
<keyword evidence="12" id="KW-0966">Cell projection</keyword>
<dbReference type="GO" id="GO:0051321">
    <property type="term" value="P:meiotic cell cycle"/>
    <property type="evidence" value="ECO:0007669"/>
    <property type="project" value="UniProtKB-KW"/>
</dbReference>
<dbReference type="InterPro" id="IPR026504">
    <property type="entry name" value="MNS1"/>
</dbReference>
<comment type="function">
    <text evidence="13">Microtubule inner protein (MIP) part of the dynein-decorated doublet microtubules (DMTs) in cilia axoneme, which is required for motile cilia beating. May play a role in the control of meiotic division and germ cell differentiation through regulation of pairing and recombination during meiosis. Required for sperm flagella assembly. May play a role in the assembly and function of the outer dynein arm-docking complex (ODA-DC). ODA-DC mediates outer dynein arms (ODA) binding onto the axonemal doublet microtubules.</text>
</comment>
<organism evidence="16">
    <name type="scientific">Rhizochromulina marina</name>
    <dbReference type="NCBI Taxonomy" id="1034831"/>
    <lineage>
        <taxon>Eukaryota</taxon>
        <taxon>Sar</taxon>
        <taxon>Stramenopiles</taxon>
        <taxon>Ochrophyta</taxon>
        <taxon>Dictyochophyceae</taxon>
        <taxon>Rhizochromulinales</taxon>
        <taxon>Rhizochromulina</taxon>
    </lineage>
</organism>
<dbReference type="PANTHER" id="PTHR19265">
    <property type="entry name" value="MEIOSIS-SPECIFIC NUCLEAR STRUCTURAL PROTEIN 1"/>
    <property type="match status" value="1"/>
</dbReference>
<dbReference type="InterPro" id="IPR043597">
    <property type="entry name" value="TPH_dom"/>
</dbReference>
<gene>
    <name evidence="16" type="ORF">RMAR1173_LOCUS16709</name>
</gene>
<sequence>MAALVSYKEHNSKLAHAAKTEVDVVDRRRRQQMAFMEAEEEMRLAIEHSEAAARQQARMNDQNQLLAAELERRRVLQERKEREIQRICEESEELKELERRLKVAYMNKERAAQHEERQQLERMERELEQAIEDQMEHDRQAMIAAEMDKEKYRKVIGEEQRAVLQIQIEEREELIRQAKLEAEKDKQMVEAIVQKIEAEDRKEIEIRERRKEETRQLIRAYEVQHKQEMAEKKIAEKAAEDEIRRHMEAIAKRSEGVQKAKEEKEAHAAMMFKKIAEEAEQKQREADELQRLRDMLWEEEMEAARKRDTEQRKAKREAMKVEMAMANKHMLEAKAKAEEIDMAAEAKLVNMMMAKFAEDEAKEKQEEADRAAARQKYKLEISAQRLQRSEMYEKEKATELEAIETQKQEEEYRKFVVAEARRRLLEEHAGRLSGFLPKGAIRNQEELKILHENS</sequence>
<feature type="coiled-coil region" evidence="14">
    <location>
        <begin position="272"/>
        <end position="302"/>
    </location>
</feature>
<evidence type="ECO:0000256" key="10">
    <source>
        <dbReference type="ARBA" id="ARBA00023242"/>
    </source>
</evidence>
<dbReference type="AlphaFoldDB" id="A0A7S2SMY8"/>
<evidence type="ECO:0000256" key="14">
    <source>
        <dbReference type="SAM" id="Coils"/>
    </source>
</evidence>
<comment type="similarity">
    <text evidence="3">Belongs to the MNS1 family.</text>
</comment>
<evidence type="ECO:0000256" key="8">
    <source>
        <dbReference type="ARBA" id="ARBA00023069"/>
    </source>
</evidence>
<keyword evidence="11" id="KW-0469">Meiosis</keyword>
<evidence type="ECO:0000256" key="2">
    <source>
        <dbReference type="ARBA" id="ARBA00004611"/>
    </source>
</evidence>
<keyword evidence="5" id="KW-0963">Cytoplasm</keyword>
<evidence type="ECO:0000256" key="6">
    <source>
        <dbReference type="ARBA" id="ARBA00022846"/>
    </source>
</evidence>
<keyword evidence="9" id="KW-0206">Cytoskeleton</keyword>
<evidence type="ECO:0000259" key="15">
    <source>
        <dbReference type="Pfam" id="PF13868"/>
    </source>
</evidence>
<proteinExistence type="inferred from homology"/>
<evidence type="ECO:0000256" key="7">
    <source>
        <dbReference type="ARBA" id="ARBA00023054"/>
    </source>
</evidence>
<evidence type="ECO:0000256" key="9">
    <source>
        <dbReference type="ARBA" id="ARBA00023212"/>
    </source>
</evidence>
<evidence type="ECO:0000256" key="4">
    <source>
        <dbReference type="ARBA" id="ARBA00014813"/>
    </source>
</evidence>
<keyword evidence="8" id="KW-0969">Cilium</keyword>
<evidence type="ECO:0000256" key="12">
    <source>
        <dbReference type="ARBA" id="ARBA00023273"/>
    </source>
</evidence>
<evidence type="ECO:0000256" key="3">
    <source>
        <dbReference type="ARBA" id="ARBA00009158"/>
    </source>
</evidence>
<keyword evidence="10" id="KW-0539">Nucleus</keyword>
<evidence type="ECO:0000313" key="16">
    <source>
        <dbReference type="EMBL" id="CAD9704809.1"/>
    </source>
</evidence>
<dbReference type="EMBL" id="HBHJ01025368">
    <property type="protein sequence ID" value="CAD9704809.1"/>
    <property type="molecule type" value="Transcribed_RNA"/>
</dbReference>
<keyword evidence="7 14" id="KW-0175">Coiled coil</keyword>
<dbReference type="GO" id="GO:0005634">
    <property type="term" value="C:nucleus"/>
    <property type="evidence" value="ECO:0007669"/>
    <property type="project" value="UniProtKB-SubCell"/>
</dbReference>
<comment type="subcellular location">
    <subcellularLocation>
        <location evidence="2">Cytoplasm</location>
        <location evidence="2">Cytoskeleton</location>
        <location evidence="2">Flagellum axoneme</location>
    </subcellularLocation>
    <subcellularLocation>
        <location evidence="1">Nucleus</location>
    </subcellularLocation>
</comment>
<protein>
    <recommendedName>
        <fullName evidence="4">Meiosis-specific nuclear structural protein 1</fullName>
    </recommendedName>
</protein>
<evidence type="ECO:0000256" key="11">
    <source>
        <dbReference type="ARBA" id="ARBA00023254"/>
    </source>
</evidence>
<evidence type="ECO:0000256" key="5">
    <source>
        <dbReference type="ARBA" id="ARBA00022490"/>
    </source>
</evidence>
<feature type="domain" description="Trichohyalin-plectin-homology" evidence="15">
    <location>
        <begin position="87"/>
        <end position="438"/>
    </location>
</feature>